<feature type="compositionally biased region" description="Pro residues" evidence="3">
    <location>
        <begin position="301"/>
        <end position="311"/>
    </location>
</feature>
<dbReference type="WBParaSite" id="snap_masked-unitig_21257-processed-gene-0.1-mRNA-1">
    <property type="protein sequence ID" value="snap_masked-unitig_21257-processed-gene-0.1-mRNA-1"/>
    <property type="gene ID" value="snap_masked-unitig_21257-processed-gene-0.1"/>
</dbReference>
<dbReference type="Proteomes" id="UP000095280">
    <property type="component" value="Unplaced"/>
</dbReference>
<feature type="domain" description="Liprin-alpha CC2" evidence="4">
    <location>
        <begin position="231"/>
        <end position="281"/>
    </location>
</feature>
<reference evidence="6" key="1">
    <citation type="submission" date="2016-11" db="UniProtKB">
        <authorList>
            <consortium name="WormBaseParasite"/>
        </authorList>
    </citation>
    <scope>IDENTIFICATION</scope>
</reference>
<feature type="region of interest" description="Disordered" evidence="3">
    <location>
        <begin position="422"/>
        <end position="514"/>
    </location>
</feature>
<sequence length="523" mass="57778">MIKHLEAGVPKDSVSLVKEVTQLREQLQERDDEVAELKAERSNTRLLLEHLETLVARHERSLRMTVVKRQAASPSGVSSEVEVLKALKSLFEHHKALDEKHRLWRLRLPGAAAAASAESARRLRDAEEALQVAQGEAARAAAGGASAARGNGIGEAARREAEARAADQEQRCLTARRDAETAQERCDRLEEQAAPPVTAPSAPLSRRVGRASRTRTLCRVGATPARRARGRLSATVDQLLTESNARLQQHLEERMSALDERGRIVSDLEAARRELELAEAERERLALRMPAWPPRLSNCARPPPKPRPPPRLLRRRPRSSEQEFAAAPPLPQPTSGSAQQPTPPPPAILNGYNSLAIQADFLAFDPVHPPAPPGSSRPTPPPPPPPPPAPQHSEAQSLALVIQQQLDAINNEIRLIQEEKDTAEQRAEELQSRVGSSTNVVAAPSSWQQQHHQQRYQQHHQMPSSPPTSGASTPAGYSQQQHLFPSGTVNRWQRPRRRHRLSSSTPHLSADEDSPFLNHWQLL</sequence>
<keyword evidence="1" id="KW-0677">Repeat</keyword>
<dbReference type="InterPro" id="IPR057892">
    <property type="entry name" value="LIP-1_CC2"/>
</dbReference>
<dbReference type="GO" id="GO:0050808">
    <property type="term" value="P:synapse organization"/>
    <property type="evidence" value="ECO:0007669"/>
    <property type="project" value="TreeGrafter"/>
</dbReference>
<evidence type="ECO:0000256" key="3">
    <source>
        <dbReference type="SAM" id="MobiDB-lite"/>
    </source>
</evidence>
<feature type="region of interest" description="Disordered" evidence="3">
    <location>
        <begin position="364"/>
        <end position="397"/>
    </location>
</feature>
<evidence type="ECO:0000256" key="1">
    <source>
        <dbReference type="ARBA" id="ARBA00022737"/>
    </source>
</evidence>
<feature type="region of interest" description="Disordered" evidence="3">
    <location>
        <begin position="183"/>
        <end position="212"/>
    </location>
</feature>
<dbReference type="Pfam" id="PF25526">
    <property type="entry name" value="LIP-1"/>
    <property type="match status" value="1"/>
</dbReference>
<feature type="compositionally biased region" description="Polar residues" evidence="3">
    <location>
        <begin position="477"/>
        <end position="491"/>
    </location>
</feature>
<dbReference type="GO" id="GO:0048786">
    <property type="term" value="C:presynaptic active zone"/>
    <property type="evidence" value="ECO:0007669"/>
    <property type="project" value="TreeGrafter"/>
</dbReference>
<keyword evidence="2" id="KW-0175">Coiled coil</keyword>
<feature type="compositionally biased region" description="Low complexity" evidence="3">
    <location>
        <begin position="459"/>
        <end position="476"/>
    </location>
</feature>
<evidence type="ECO:0000313" key="6">
    <source>
        <dbReference type="WBParaSite" id="snap_masked-unitig_21257-processed-gene-0.1-mRNA-1"/>
    </source>
</evidence>
<feature type="coiled-coil region" evidence="2">
    <location>
        <begin position="20"/>
        <end position="54"/>
    </location>
</feature>
<dbReference type="InterPro" id="IPR029515">
    <property type="entry name" value="Liprin"/>
</dbReference>
<dbReference type="PANTHER" id="PTHR12587">
    <property type="entry name" value="LAR INTERACTING PROTEIN LIP -RELATED PROTEIN"/>
    <property type="match status" value="1"/>
</dbReference>
<dbReference type="AlphaFoldDB" id="A0A1I8JNG9"/>
<feature type="compositionally biased region" description="Pro residues" evidence="3">
    <location>
        <begin position="367"/>
        <end position="390"/>
    </location>
</feature>
<feature type="region of interest" description="Disordered" evidence="3">
    <location>
        <begin position="293"/>
        <end position="351"/>
    </location>
</feature>
<protein>
    <submittedName>
        <fullName evidence="6">Liprin-alpha-2</fullName>
    </submittedName>
</protein>
<evidence type="ECO:0000313" key="5">
    <source>
        <dbReference type="Proteomes" id="UP000095280"/>
    </source>
</evidence>
<evidence type="ECO:0000256" key="2">
    <source>
        <dbReference type="SAM" id="Coils"/>
    </source>
</evidence>
<feature type="compositionally biased region" description="Basic and acidic residues" evidence="3">
    <location>
        <begin position="422"/>
        <end position="431"/>
    </location>
</feature>
<dbReference type="PANTHER" id="PTHR12587:SF20">
    <property type="entry name" value="LIPRIN-ALPHA, ISOFORM E"/>
    <property type="match status" value="1"/>
</dbReference>
<keyword evidence="5" id="KW-1185">Reference proteome</keyword>
<accession>A0A1I8JNG9</accession>
<organism evidence="5 6">
    <name type="scientific">Macrostomum lignano</name>
    <dbReference type="NCBI Taxonomy" id="282301"/>
    <lineage>
        <taxon>Eukaryota</taxon>
        <taxon>Metazoa</taxon>
        <taxon>Spiralia</taxon>
        <taxon>Lophotrochozoa</taxon>
        <taxon>Platyhelminthes</taxon>
        <taxon>Rhabditophora</taxon>
        <taxon>Macrostomorpha</taxon>
        <taxon>Macrostomida</taxon>
        <taxon>Macrostomidae</taxon>
        <taxon>Macrostomum</taxon>
    </lineage>
</organism>
<proteinExistence type="predicted"/>
<feature type="coiled-coil region" evidence="2">
    <location>
        <begin position="261"/>
        <end position="288"/>
    </location>
</feature>
<name>A0A1I8JNG9_9PLAT</name>
<evidence type="ECO:0000259" key="4">
    <source>
        <dbReference type="Pfam" id="PF25526"/>
    </source>
</evidence>